<reference evidence="2 3" key="1">
    <citation type="submission" date="2016-07" db="EMBL/GenBank/DDBJ databases">
        <title>Characterization of three bacteriophages infecting bacteria isolated from shrimp culture pond water.</title>
        <authorList>
            <person name="Khoa H.V."/>
        </authorList>
    </citation>
    <scope>NUCLEOTIDE SEQUENCE [LARGE SCALE GENOMIC DNA]</scope>
</reference>
<feature type="region of interest" description="Disordered" evidence="1">
    <location>
        <begin position="495"/>
        <end position="524"/>
    </location>
</feature>
<organism evidence="2 3">
    <name type="scientific">Tenacibaculum phage pT24</name>
    <dbReference type="NCBI Taxonomy" id="1880590"/>
    <lineage>
        <taxon>Viruses</taxon>
        <taxon>Duplodnaviria</taxon>
        <taxon>Heunggongvirae</taxon>
        <taxon>Uroviricota</taxon>
        <taxon>Caudoviricetes</taxon>
        <taxon>Kungbxnavirus</taxon>
        <taxon>Kungbxnavirus pT24</taxon>
    </lineage>
</organism>
<feature type="region of interest" description="Disordered" evidence="1">
    <location>
        <begin position="1"/>
        <end position="30"/>
    </location>
</feature>
<dbReference type="EMBL" id="LC168164">
    <property type="protein sequence ID" value="BAV39268.1"/>
    <property type="molecule type" value="Genomic_DNA"/>
</dbReference>
<keyword evidence="3" id="KW-1185">Reference proteome</keyword>
<evidence type="ECO:0000313" key="2">
    <source>
        <dbReference type="EMBL" id="BAV39268.1"/>
    </source>
</evidence>
<proteinExistence type="predicted"/>
<name>A0A1B4XWU2_9CAUD</name>
<sequence length="578" mass="66153">MSKKTDSKAKVKSNNNKAKAKKSKESNNGIENDVKISKTAKKGFRKLTDEDIQYITTIYYSDDLNHVEKCEKLTKKFGVTDRTIREWWVKLELSKPASKLPPQLQRAQLRNIDEDTDILIVTSAQNTTALNYKLWGNIKTYIEVLKEKFNKKAQIIVIPTRYRNPTSPAEQLSKKHARMQWWDVEVDKYLFYNKIQFGDCVISSDSHIRPTKKEPLKGMPSHAGNNHLVVGSPRIHLETAPRFRGDALRVRASTGALSVKNYSRSLTGDDGFFNHTYGFTIIEKKDKDTCYIPRSVSADTDGTFTDLNIRIKDGEHTIIKKVDGLVMGDIHRELLDMKLYEATKRLTKSLRPKNVVLHDVLDGYRFNPHERRDYYLQRQKILQGKFLIKDEVEQAVEFPKMVKKDFKCDKILVIESNHDWFLDRHINDMDWKKDLHNSATYLEYASIMQSTDLTEHGCLFGYLVNKRYENKKYVDYIECGRTVRINGIVISSHGESGTNGSKGTVKQFASSGSKTTTAHTHSPSIMNGSHCVGLSATLKQHYTRKGMSSHAHAHDIIHDTGKRQLLIFGDDYSLSGLL</sequence>
<protein>
    <submittedName>
        <fullName evidence="2">A1-like protein</fullName>
    </submittedName>
</protein>
<accession>A0A1B4XWU2</accession>
<dbReference type="Proteomes" id="UP000224877">
    <property type="component" value="Segment"/>
</dbReference>
<evidence type="ECO:0000256" key="1">
    <source>
        <dbReference type="SAM" id="MobiDB-lite"/>
    </source>
</evidence>
<evidence type="ECO:0000313" key="3">
    <source>
        <dbReference type="Proteomes" id="UP000224877"/>
    </source>
</evidence>
<gene>
    <name evidence="2" type="ORF">BPT24_142</name>
</gene>